<keyword evidence="5" id="KW-0588">Pheromone</keyword>
<accession>A0ABS5B5K4</accession>
<evidence type="ECO:0000313" key="8">
    <source>
        <dbReference type="Proteomes" id="UP001519296"/>
    </source>
</evidence>
<keyword evidence="8" id="KW-1185">Reference proteome</keyword>
<sequence length="47" mass="5671">MDKFSYLNQFRTLKKKELRLVKGGNGYRTIRMDDIIKYLVNSQFGRK</sequence>
<comment type="function">
    <text evidence="1">Acts as a pheromone, induces cells to develop competence for genetic transformation.</text>
</comment>
<dbReference type="Pfam" id="PF03047">
    <property type="entry name" value="ComC"/>
    <property type="match status" value="1"/>
</dbReference>
<organism evidence="7 8">
    <name type="scientific">Streptococcus oricebi</name>
    <dbReference type="NCBI Taxonomy" id="1547447"/>
    <lineage>
        <taxon>Bacteria</taxon>
        <taxon>Bacillati</taxon>
        <taxon>Bacillota</taxon>
        <taxon>Bacilli</taxon>
        <taxon>Lactobacillales</taxon>
        <taxon>Streptococcaceae</taxon>
        <taxon>Streptococcus</taxon>
    </lineage>
</organism>
<dbReference type="Proteomes" id="UP001519296">
    <property type="component" value="Unassembled WGS sequence"/>
</dbReference>
<gene>
    <name evidence="7" type="ORF">C4K46_09220</name>
</gene>
<evidence type="ECO:0000256" key="5">
    <source>
        <dbReference type="ARBA" id="ARBA00023044"/>
    </source>
</evidence>
<dbReference type="InterPro" id="IPR004288">
    <property type="entry name" value="Competence_ComC"/>
</dbReference>
<comment type="similarity">
    <text evidence="3">Belongs to the ComC family.</text>
</comment>
<evidence type="ECO:0000256" key="1">
    <source>
        <dbReference type="ARBA" id="ARBA00002667"/>
    </source>
</evidence>
<keyword evidence="4" id="KW-0964">Secreted</keyword>
<evidence type="ECO:0000256" key="4">
    <source>
        <dbReference type="ARBA" id="ARBA00022525"/>
    </source>
</evidence>
<evidence type="ECO:0000256" key="6">
    <source>
        <dbReference type="ARBA" id="ARBA00023287"/>
    </source>
</evidence>
<evidence type="ECO:0000256" key="3">
    <source>
        <dbReference type="ARBA" id="ARBA00009039"/>
    </source>
</evidence>
<dbReference type="RefSeq" id="WP_209628808.1">
    <property type="nucleotide sequence ID" value="NZ_PRDG01000006.1"/>
</dbReference>
<evidence type="ECO:0000256" key="2">
    <source>
        <dbReference type="ARBA" id="ARBA00004613"/>
    </source>
</evidence>
<keyword evidence="6" id="KW-0178">Competence</keyword>
<proteinExistence type="inferred from homology"/>
<dbReference type="EMBL" id="PRDG01000006">
    <property type="protein sequence ID" value="MBP2624113.1"/>
    <property type="molecule type" value="Genomic_DNA"/>
</dbReference>
<comment type="caution">
    <text evidence="7">The sequence shown here is derived from an EMBL/GenBank/DDBJ whole genome shotgun (WGS) entry which is preliminary data.</text>
</comment>
<reference evidence="7 8" key="1">
    <citation type="submission" date="2018-02" db="EMBL/GenBank/DDBJ databases">
        <title>Draft genome sequence of Streptococcus oricebi CCUG 70868T type strain.</title>
        <authorList>
            <person name="Mendez V."/>
            <person name="Salva-Serra F."/>
            <person name="Jaen-Luchoro D."/>
            <person name="Gonzales-Siles L."/>
            <person name="Karlsson R."/>
            <person name="Engstrom-Jakobsson H."/>
            <person name="Busquets A."/>
            <person name="Gomila M."/>
            <person name="Pineiro-Iglesias B."/>
            <person name="Bennasar-Figueras A."/>
            <person name="Seeger M."/>
            <person name="Moore E."/>
        </authorList>
    </citation>
    <scope>NUCLEOTIDE SEQUENCE [LARGE SCALE GENOMIC DNA]</scope>
    <source>
        <strain evidence="7 8">CCUG 70868</strain>
    </source>
</reference>
<evidence type="ECO:0000313" key="7">
    <source>
        <dbReference type="EMBL" id="MBP2624113.1"/>
    </source>
</evidence>
<name>A0ABS5B5K4_9STRE</name>
<protein>
    <submittedName>
        <fullName evidence="7">Uncharacterized protein</fullName>
    </submittedName>
</protein>
<comment type="subcellular location">
    <subcellularLocation>
        <location evidence="2">Secreted</location>
    </subcellularLocation>
</comment>